<evidence type="ECO:0000313" key="2">
    <source>
        <dbReference type="Proteomes" id="UP000033007"/>
    </source>
</evidence>
<gene>
    <name evidence="1" type="ORF">SEA_YDN12_60</name>
</gene>
<dbReference type="RefSeq" id="YP_009215362.1">
    <property type="nucleotide sequence ID" value="NC_028974.1"/>
</dbReference>
<name>A0A0E3JQF7_9CAUD</name>
<dbReference type="KEGG" id="vg:26641688"/>
<proteinExistence type="predicted"/>
<dbReference type="GeneID" id="26641688"/>
<evidence type="ECO:0000313" key="1">
    <source>
        <dbReference type="EMBL" id="AKA61727.1"/>
    </source>
</evidence>
<accession>A0A0E3JQF7</accession>
<keyword evidence="2" id="KW-1185">Reference proteome</keyword>
<dbReference type="Proteomes" id="UP000033007">
    <property type="component" value="Segment"/>
</dbReference>
<protein>
    <submittedName>
        <fullName evidence="1">Uncharacterized protein</fullName>
    </submittedName>
</protein>
<reference evidence="1 2" key="1">
    <citation type="submission" date="2015-03" db="EMBL/GenBank/DDBJ databases">
        <authorList>
            <person name="Djamen P.Y."/>
            <person name="Nguyen L."/>
            <person name="Gibbs Z.A."/>
            <person name="Donegan-Quick R."/>
            <person name="Visi D.K."/>
            <person name="Allen M.S."/>
            <person name="Hughes L.E."/>
            <person name="Bradley K.W."/>
            <person name="Asai D.J."/>
            <person name="Bowman C.A."/>
            <person name="Russell D.A."/>
            <person name="Pope W.H."/>
            <person name="Jacobs-Sera D."/>
            <person name="Hendrix R.W."/>
            <person name="Hatfull G.F."/>
        </authorList>
    </citation>
    <scope>NUCLEOTIDE SEQUENCE [LARGE SCALE GENOMIC DNA]</scope>
</reference>
<dbReference type="EMBL" id="KP876465">
    <property type="protein sequence ID" value="AKA61727.1"/>
    <property type="molecule type" value="Genomic_DNA"/>
</dbReference>
<sequence length="84" mass="9511">MYEMPRKLWIATYVAVWVIVVTIFATGQPMWVCVIASALSLAFVGFTDPAPRSFELVRAGCDCARCDRMRGRHKRRSTDVKDAD</sequence>
<organism evidence="1 2">
    <name type="scientific">Streptomyces phage YDN12</name>
    <dbReference type="NCBI Taxonomy" id="1636183"/>
    <lineage>
        <taxon>Viruses</taxon>
        <taxon>Duplodnaviria</taxon>
        <taxon>Heunggongvirae</taxon>
        <taxon>Uroviricota</taxon>
        <taxon>Caudoviricetes</taxon>
        <taxon>Woodruffvirus</taxon>
        <taxon>Woodruffvirus YDN12</taxon>
    </lineage>
</organism>